<accession>A0AA86SXX6</accession>
<protein>
    <submittedName>
        <fullName evidence="2">Uncharacterized protein</fullName>
    </submittedName>
</protein>
<dbReference type="Gramene" id="rna-AYBTSS11_LOCUS17712">
    <property type="protein sequence ID" value="CAJ1958393.1"/>
    <property type="gene ID" value="gene-AYBTSS11_LOCUS17712"/>
</dbReference>
<organism evidence="2 3">
    <name type="scientific">Sphenostylis stenocarpa</name>
    <dbReference type="NCBI Taxonomy" id="92480"/>
    <lineage>
        <taxon>Eukaryota</taxon>
        <taxon>Viridiplantae</taxon>
        <taxon>Streptophyta</taxon>
        <taxon>Embryophyta</taxon>
        <taxon>Tracheophyta</taxon>
        <taxon>Spermatophyta</taxon>
        <taxon>Magnoliopsida</taxon>
        <taxon>eudicotyledons</taxon>
        <taxon>Gunneridae</taxon>
        <taxon>Pentapetalae</taxon>
        <taxon>rosids</taxon>
        <taxon>fabids</taxon>
        <taxon>Fabales</taxon>
        <taxon>Fabaceae</taxon>
        <taxon>Papilionoideae</taxon>
        <taxon>50 kb inversion clade</taxon>
        <taxon>NPAAA clade</taxon>
        <taxon>indigoferoid/millettioid clade</taxon>
        <taxon>Phaseoleae</taxon>
        <taxon>Sphenostylis</taxon>
    </lineage>
</organism>
<dbReference type="PANTHER" id="PTHR37748">
    <property type="entry name" value="PROTEIN, PUTATIVE-RELATED"/>
    <property type="match status" value="1"/>
</dbReference>
<name>A0AA86SXX6_9FABA</name>
<evidence type="ECO:0000256" key="1">
    <source>
        <dbReference type="SAM" id="MobiDB-lite"/>
    </source>
</evidence>
<reference evidence="2" key="1">
    <citation type="submission" date="2023-10" db="EMBL/GenBank/DDBJ databases">
        <authorList>
            <person name="Domelevo Entfellner J.-B."/>
        </authorList>
    </citation>
    <scope>NUCLEOTIDE SEQUENCE</scope>
</reference>
<sequence length="117" mass="13222">MKRPRPSFISSLHTLFFKPELFIALDSADHYLLLLRKRNQKSQHILAEPLREGSNMPLMSSFFSCFTSSSSGQVCDYAQGSSQLKSPSSEKPKTKPKSKEAPLVVPYFPVNRYPSLL</sequence>
<gene>
    <name evidence="2" type="ORF">AYBTSS11_LOCUS17712</name>
</gene>
<evidence type="ECO:0000313" key="2">
    <source>
        <dbReference type="EMBL" id="CAJ1958393.1"/>
    </source>
</evidence>
<evidence type="ECO:0000313" key="3">
    <source>
        <dbReference type="Proteomes" id="UP001189624"/>
    </source>
</evidence>
<keyword evidence="3" id="KW-1185">Reference proteome</keyword>
<dbReference type="PANTHER" id="PTHR37748:SF1">
    <property type="entry name" value="PROTEIN, PUTATIVE-RELATED"/>
    <property type="match status" value="1"/>
</dbReference>
<proteinExistence type="predicted"/>
<dbReference type="EMBL" id="OY731402">
    <property type="protein sequence ID" value="CAJ1958393.1"/>
    <property type="molecule type" value="Genomic_DNA"/>
</dbReference>
<dbReference type="AlphaFoldDB" id="A0AA86SXX6"/>
<dbReference type="Proteomes" id="UP001189624">
    <property type="component" value="Chromosome 5"/>
</dbReference>
<feature type="region of interest" description="Disordered" evidence="1">
    <location>
        <begin position="79"/>
        <end position="100"/>
    </location>
</feature>
<feature type="compositionally biased region" description="Basic and acidic residues" evidence="1">
    <location>
        <begin position="88"/>
        <end position="100"/>
    </location>
</feature>